<accession>A0A5C3P237</accession>
<name>A0A5C3P237_9APHY</name>
<sequence length="498" mass="54063">MATTDSKAAVARTRSQTTLDAFFSRPLDLAASPLKQARRNVAASERPDPLPSSSADISADDDDDPMHDHHYKRPSSPAKDAALLHERDHKRPRHGVFPPPKPSSLPPDPPSATTLPARAKSVPPLPLLDLNNVPPSPRRSPAKFRIASVPPEQPPSPPPKTPTFIFEPSTPNPHIPDTCMTPMSPLTPLPTNGDNTLDITLDADATPVPKSPKPLLFTQPPPPVVTAVAPHPKPPSSFIPRASGVKARMRPKGVSTAAAEHAGPAKKVRNPRDQDKKNNILGGLISSVKPMPAQAYKRAQSQPPTPSYLMPTTSSVARVSPAKPAPVHVVPRPAPRSRSMSRLPPAVPKLREISKHRQPPELSQPQVESAREERPMSRGPPAVPKLREPLNMSQDRGLEPPETFEDMPQVESTREERSMSREPPAVPKLRETSNHRQPSELSQPQVESAREEPSMSRGPPAVPKLRLEPPETSEGKKTFEDMPQIECALSCSVTAGRC</sequence>
<feature type="compositionally biased region" description="Basic and acidic residues" evidence="1">
    <location>
        <begin position="465"/>
        <end position="480"/>
    </location>
</feature>
<feature type="compositionally biased region" description="Pro residues" evidence="1">
    <location>
        <begin position="151"/>
        <end position="161"/>
    </location>
</feature>
<feature type="compositionally biased region" description="Low complexity" evidence="1">
    <location>
        <begin position="178"/>
        <end position="191"/>
    </location>
</feature>
<feature type="compositionally biased region" description="Basic and acidic residues" evidence="1">
    <location>
        <begin position="349"/>
        <end position="359"/>
    </location>
</feature>
<protein>
    <submittedName>
        <fullName evidence="2">Uncharacterized protein</fullName>
    </submittedName>
</protein>
<dbReference type="EMBL" id="ML211491">
    <property type="protein sequence ID" value="TFK82380.1"/>
    <property type="molecule type" value="Genomic_DNA"/>
</dbReference>
<feature type="compositionally biased region" description="Basic and acidic residues" evidence="1">
    <location>
        <begin position="428"/>
        <end position="438"/>
    </location>
</feature>
<evidence type="ECO:0000313" key="2">
    <source>
        <dbReference type="EMBL" id="TFK82380.1"/>
    </source>
</evidence>
<evidence type="ECO:0000256" key="1">
    <source>
        <dbReference type="SAM" id="MobiDB-lite"/>
    </source>
</evidence>
<reference evidence="2 3" key="1">
    <citation type="journal article" date="2019" name="Nat. Ecol. Evol.">
        <title>Megaphylogeny resolves global patterns of mushroom evolution.</title>
        <authorList>
            <person name="Varga T."/>
            <person name="Krizsan K."/>
            <person name="Foldi C."/>
            <person name="Dima B."/>
            <person name="Sanchez-Garcia M."/>
            <person name="Sanchez-Ramirez S."/>
            <person name="Szollosi G.J."/>
            <person name="Szarkandi J.G."/>
            <person name="Papp V."/>
            <person name="Albert L."/>
            <person name="Andreopoulos W."/>
            <person name="Angelini C."/>
            <person name="Antonin V."/>
            <person name="Barry K.W."/>
            <person name="Bougher N.L."/>
            <person name="Buchanan P."/>
            <person name="Buyck B."/>
            <person name="Bense V."/>
            <person name="Catcheside P."/>
            <person name="Chovatia M."/>
            <person name="Cooper J."/>
            <person name="Damon W."/>
            <person name="Desjardin D."/>
            <person name="Finy P."/>
            <person name="Geml J."/>
            <person name="Haridas S."/>
            <person name="Hughes K."/>
            <person name="Justo A."/>
            <person name="Karasinski D."/>
            <person name="Kautmanova I."/>
            <person name="Kiss B."/>
            <person name="Kocsube S."/>
            <person name="Kotiranta H."/>
            <person name="LaButti K.M."/>
            <person name="Lechner B.E."/>
            <person name="Liimatainen K."/>
            <person name="Lipzen A."/>
            <person name="Lukacs Z."/>
            <person name="Mihaltcheva S."/>
            <person name="Morgado L.N."/>
            <person name="Niskanen T."/>
            <person name="Noordeloos M.E."/>
            <person name="Ohm R.A."/>
            <person name="Ortiz-Santana B."/>
            <person name="Ovrebo C."/>
            <person name="Racz N."/>
            <person name="Riley R."/>
            <person name="Savchenko A."/>
            <person name="Shiryaev A."/>
            <person name="Soop K."/>
            <person name="Spirin V."/>
            <person name="Szebenyi C."/>
            <person name="Tomsovsky M."/>
            <person name="Tulloss R.E."/>
            <person name="Uehling J."/>
            <person name="Grigoriev I.V."/>
            <person name="Vagvolgyi C."/>
            <person name="Papp T."/>
            <person name="Martin F.M."/>
            <person name="Miettinen O."/>
            <person name="Hibbett D.S."/>
            <person name="Nagy L.G."/>
        </authorList>
    </citation>
    <scope>NUCLEOTIDE SEQUENCE [LARGE SCALE GENOMIC DNA]</scope>
    <source>
        <strain evidence="2 3">HHB13444</strain>
    </source>
</reference>
<dbReference type="Proteomes" id="UP000308197">
    <property type="component" value="Unassembled WGS sequence"/>
</dbReference>
<dbReference type="InParanoid" id="A0A5C3P237"/>
<proteinExistence type="predicted"/>
<feature type="compositionally biased region" description="Low complexity" evidence="1">
    <location>
        <begin position="319"/>
        <end position="344"/>
    </location>
</feature>
<evidence type="ECO:0000313" key="3">
    <source>
        <dbReference type="Proteomes" id="UP000308197"/>
    </source>
</evidence>
<keyword evidence="3" id="KW-1185">Reference proteome</keyword>
<dbReference type="AlphaFoldDB" id="A0A5C3P237"/>
<feature type="region of interest" description="Disordered" evidence="1">
    <location>
        <begin position="1"/>
        <end position="481"/>
    </location>
</feature>
<organism evidence="2 3">
    <name type="scientific">Polyporus arcularius HHB13444</name>
    <dbReference type="NCBI Taxonomy" id="1314778"/>
    <lineage>
        <taxon>Eukaryota</taxon>
        <taxon>Fungi</taxon>
        <taxon>Dikarya</taxon>
        <taxon>Basidiomycota</taxon>
        <taxon>Agaricomycotina</taxon>
        <taxon>Agaricomycetes</taxon>
        <taxon>Polyporales</taxon>
        <taxon>Polyporaceae</taxon>
        <taxon>Polyporus</taxon>
    </lineage>
</organism>
<feature type="compositionally biased region" description="Pro residues" evidence="1">
    <location>
        <begin position="97"/>
        <end position="110"/>
    </location>
</feature>
<gene>
    <name evidence="2" type="ORF">K466DRAFT_302893</name>
</gene>